<reference evidence="10 11" key="1">
    <citation type="submission" date="2020-08" db="EMBL/GenBank/DDBJ databases">
        <title>Genomic Encyclopedia of Type Strains, Phase IV (KMG-IV): sequencing the most valuable type-strain genomes for metagenomic binning, comparative biology and taxonomic classification.</title>
        <authorList>
            <person name="Goeker M."/>
        </authorList>
    </citation>
    <scope>NUCLEOTIDE SEQUENCE [LARGE SCALE GENOMIC DNA]</scope>
    <source>
        <strain evidence="10 11">DSM 44197</strain>
    </source>
</reference>
<dbReference type="GO" id="GO:0004630">
    <property type="term" value="F:phospholipase D activity"/>
    <property type="evidence" value="ECO:0007669"/>
    <property type="project" value="UniProtKB-EC"/>
</dbReference>
<dbReference type="PANTHER" id="PTHR43856">
    <property type="entry name" value="CARDIOLIPIN HYDROLASE"/>
    <property type="match status" value="1"/>
</dbReference>
<dbReference type="AlphaFoldDB" id="A0A7W3LUC9"/>
<evidence type="ECO:0000256" key="3">
    <source>
        <dbReference type="ARBA" id="ARBA00012027"/>
    </source>
</evidence>
<dbReference type="Proteomes" id="UP000572680">
    <property type="component" value="Unassembled WGS sequence"/>
</dbReference>
<feature type="chain" id="PRO_5031329206" description="phospholipase D" evidence="8">
    <location>
        <begin position="25"/>
        <end position="461"/>
    </location>
</feature>
<dbReference type="Pfam" id="PF13091">
    <property type="entry name" value="PLDc_2"/>
    <property type="match status" value="2"/>
</dbReference>
<dbReference type="GO" id="GO:0016042">
    <property type="term" value="P:lipid catabolic process"/>
    <property type="evidence" value="ECO:0007669"/>
    <property type="project" value="UniProtKB-KW"/>
</dbReference>
<evidence type="ECO:0000256" key="5">
    <source>
        <dbReference type="ARBA" id="ARBA00022963"/>
    </source>
</evidence>
<organism evidence="10 11">
    <name type="scientific">Actinomadura namibiensis</name>
    <dbReference type="NCBI Taxonomy" id="182080"/>
    <lineage>
        <taxon>Bacteria</taxon>
        <taxon>Bacillati</taxon>
        <taxon>Actinomycetota</taxon>
        <taxon>Actinomycetes</taxon>
        <taxon>Streptosporangiales</taxon>
        <taxon>Thermomonosporaceae</taxon>
        <taxon>Actinomadura</taxon>
    </lineage>
</organism>
<dbReference type="EMBL" id="JACJIA010000009">
    <property type="protein sequence ID" value="MBA8954454.1"/>
    <property type="molecule type" value="Genomic_DNA"/>
</dbReference>
<keyword evidence="5" id="KW-0442">Lipid degradation</keyword>
<evidence type="ECO:0000256" key="1">
    <source>
        <dbReference type="ARBA" id="ARBA00000798"/>
    </source>
</evidence>
<feature type="domain" description="Phospholipase D-like" evidence="9">
    <location>
        <begin position="78"/>
        <end position="224"/>
    </location>
</feature>
<gene>
    <name evidence="10" type="ORF">HNR61_006111</name>
</gene>
<keyword evidence="11" id="KW-1185">Reference proteome</keyword>
<accession>A0A7W3LUC9</accession>
<name>A0A7W3LUC9_ACTNM</name>
<keyword evidence="8" id="KW-0732">Signal</keyword>
<evidence type="ECO:0000256" key="8">
    <source>
        <dbReference type="SAM" id="SignalP"/>
    </source>
</evidence>
<keyword evidence="4" id="KW-0378">Hydrolase</keyword>
<evidence type="ECO:0000313" key="10">
    <source>
        <dbReference type="EMBL" id="MBA8954454.1"/>
    </source>
</evidence>
<evidence type="ECO:0000259" key="9">
    <source>
        <dbReference type="Pfam" id="PF13091"/>
    </source>
</evidence>
<evidence type="ECO:0000313" key="11">
    <source>
        <dbReference type="Proteomes" id="UP000572680"/>
    </source>
</evidence>
<comment type="catalytic activity">
    <reaction evidence="1">
        <text>a 1,2-diacyl-sn-glycero-3-phosphocholine + H2O = a 1,2-diacyl-sn-glycero-3-phosphate + choline + H(+)</text>
        <dbReference type="Rhea" id="RHEA:14445"/>
        <dbReference type="ChEBI" id="CHEBI:15354"/>
        <dbReference type="ChEBI" id="CHEBI:15377"/>
        <dbReference type="ChEBI" id="CHEBI:15378"/>
        <dbReference type="ChEBI" id="CHEBI:57643"/>
        <dbReference type="ChEBI" id="CHEBI:58608"/>
        <dbReference type="EC" id="3.1.4.4"/>
    </reaction>
</comment>
<protein>
    <recommendedName>
        <fullName evidence="3">phospholipase D</fullName>
        <ecNumber evidence="3">3.1.4.4</ecNumber>
    </recommendedName>
</protein>
<keyword evidence="6" id="KW-0443">Lipid metabolism</keyword>
<comment type="similarity">
    <text evidence="2">Belongs to the phospholipase D family.</text>
</comment>
<dbReference type="InterPro" id="IPR051406">
    <property type="entry name" value="PLD_domain"/>
</dbReference>
<dbReference type="EC" id="3.1.4.4" evidence="3"/>
<feature type="region of interest" description="Disordered" evidence="7">
    <location>
        <begin position="413"/>
        <end position="461"/>
    </location>
</feature>
<feature type="signal peptide" evidence="8">
    <location>
        <begin position="1"/>
        <end position="24"/>
    </location>
</feature>
<dbReference type="PANTHER" id="PTHR43856:SF1">
    <property type="entry name" value="MITOCHONDRIAL CARDIOLIPIN HYDROLASE"/>
    <property type="match status" value="1"/>
</dbReference>
<sequence length="461" mass="50742">MRGFVIAAGGSLVALAVGSVDATAAVNGNVTRVAHAAPQAVAKAKPKKPKKRYVPQGVRFNLPTGTTAQRGAIDLYIKKLIRNAPRGSEIDVSLFRLRTPGMAKELVRAHKRRVKVRIILDSDSPTGGKTNRAVYDYLRRNLGTSTRRSSWVVLCPTRRGCVATAPKGKWSKNHNKFYAFSRTYDSRNVVVQTSSNATNGGYNQYNDAYTVVDRRLYTAYRRYFYDLARKRANANYWRTTWSAHRGVSHFPKATGDPIGDVLDRVSCTGGRTRIRVSSGILTRTGVAGRLTKLDDRGCRVQVVADEIGESAMRTFTKPSRNGIPEVRYFTRGQNRTAHSKYLLIDGIYKGHRRKLVLTGSHSYTTDALRYNDESMLWVFGGHVHDVYVRNFNRVFSAAQGKVYVSGLLAAPTVPDDTSEAERPEPEPATGQPEAELPATERPAPDGGPSGPVDGLPSAEGL</sequence>
<evidence type="ECO:0000256" key="2">
    <source>
        <dbReference type="ARBA" id="ARBA00008664"/>
    </source>
</evidence>
<evidence type="ECO:0000256" key="4">
    <source>
        <dbReference type="ARBA" id="ARBA00022801"/>
    </source>
</evidence>
<proteinExistence type="inferred from homology"/>
<dbReference type="RefSeq" id="WP_182846532.1">
    <property type="nucleotide sequence ID" value="NZ_BAAALP010000021.1"/>
</dbReference>
<comment type="caution">
    <text evidence="10">The sequence shown here is derived from an EMBL/GenBank/DDBJ whole genome shotgun (WGS) entry which is preliminary data.</text>
</comment>
<evidence type="ECO:0000256" key="6">
    <source>
        <dbReference type="ARBA" id="ARBA00023098"/>
    </source>
</evidence>
<feature type="domain" description="Phospholipase D-like" evidence="9">
    <location>
        <begin position="272"/>
        <end position="394"/>
    </location>
</feature>
<dbReference type="GO" id="GO:0016891">
    <property type="term" value="F:RNA endonuclease activity producing 5'-phosphomonoesters, hydrolytic mechanism"/>
    <property type="evidence" value="ECO:0007669"/>
    <property type="project" value="TreeGrafter"/>
</dbReference>
<dbReference type="SUPFAM" id="SSF56024">
    <property type="entry name" value="Phospholipase D/nuclease"/>
    <property type="match status" value="2"/>
</dbReference>
<evidence type="ECO:0000256" key="7">
    <source>
        <dbReference type="SAM" id="MobiDB-lite"/>
    </source>
</evidence>
<dbReference type="InterPro" id="IPR025202">
    <property type="entry name" value="PLD-like_dom"/>
</dbReference>
<dbReference type="Gene3D" id="3.30.870.10">
    <property type="entry name" value="Endonuclease Chain A"/>
    <property type="match status" value="2"/>
</dbReference>